<name>A0A4V6NH72_HYDET</name>
<dbReference type="InterPro" id="IPR002575">
    <property type="entry name" value="Aminoglycoside_PTrfase"/>
</dbReference>
<reference evidence="2 3" key="1">
    <citation type="submission" date="2019-03" db="EMBL/GenBank/DDBJ databases">
        <title>Genomic Encyclopedia of Type Strains, Phase IV (KMG-IV): sequencing the most valuable type-strain genomes for metagenomic binning, comparative biology and taxonomic classification.</title>
        <authorList>
            <person name="Goeker M."/>
        </authorList>
    </citation>
    <scope>NUCLEOTIDE SEQUENCE [LARGE SCALE GENOMIC DNA]</scope>
    <source>
        <strain evidence="2 3">LX-B</strain>
    </source>
</reference>
<comment type="caution">
    <text evidence="2">The sequence shown here is derived from an EMBL/GenBank/DDBJ whole genome shotgun (WGS) entry which is preliminary data.</text>
</comment>
<evidence type="ECO:0000259" key="1">
    <source>
        <dbReference type="Pfam" id="PF01636"/>
    </source>
</evidence>
<dbReference type="EMBL" id="SLUN01000001">
    <property type="protein sequence ID" value="TCL76857.1"/>
    <property type="molecule type" value="Genomic_DNA"/>
</dbReference>
<dbReference type="Gene3D" id="3.90.1200.10">
    <property type="match status" value="1"/>
</dbReference>
<feature type="domain" description="Aminoglycoside phosphotransferase" evidence="1">
    <location>
        <begin position="21"/>
        <end position="271"/>
    </location>
</feature>
<gene>
    <name evidence="2" type="ORF">EDC14_1001140</name>
</gene>
<dbReference type="PANTHER" id="PTHR21064">
    <property type="entry name" value="AMINOGLYCOSIDE PHOSPHOTRANSFERASE DOMAIN-CONTAINING PROTEIN-RELATED"/>
    <property type="match status" value="1"/>
</dbReference>
<dbReference type="SUPFAM" id="SSF56112">
    <property type="entry name" value="Protein kinase-like (PK-like)"/>
    <property type="match status" value="1"/>
</dbReference>
<dbReference type="OrthoDB" id="526037at2"/>
<dbReference type="PANTHER" id="PTHR21064:SF5">
    <property type="entry name" value="SLR1880 PROTEIN"/>
    <property type="match status" value="1"/>
</dbReference>
<dbReference type="Pfam" id="PF01636">
    <property type="entry name" value="APH"/>
    <property type="match status" value="1"/>
</dbReference>
<organism evidence="2 3">
    <name type="scientific">Hydrogenispora ethanolica</name>
    <dbReference type="NCBI Taxonomy" id="1082276"/>
    <lineage>
        <taxon>Bacteria</taxon>
        <taxon>Bacillati</taxon>
        <taxon>Bacillota</taxon>
        <taxon>Hydrogenispora</taxon>
    </lineage>
</organism>
<keyword evidence="3" id="KW-1185">Reference proteome</keyword>
<dbReference type="InterPro" id="IPR011009">
    <property type="entry name" value="Kinase-like_dom_sf"/>
</dbReference>
<protein>
    <submittedName>
        <fullName evidence="2">Phosphotransferase family enzyme</fullName>
    </submittedName>
</protein>
<evidence type="ECO:0000313" key="2">
    <source>
        <dbReference type="EMBL" id="TCL76857.1"/>
    </source>
</evidence>
<dbReference type="RefSeq" id="WP_132012254.1">
    <property type="nucleotide sequence ID" value="NZ_SLUN01000001.1"/>
</dbReference>
<proteinExistence type="predicted"/>
<dbReference type="GO" id="GO:0016740">
    <property type="term" value="F:transferase activity"/>
    <property type="evidence" value="ECO:0007669"/>
    <property type="project" value="UniProtKB-KW"/>
</dbReference>
<accession>A0A4V6NH72</accession>
<sequence>MAHDLEPIVRQFQFGGAARRIEPHGCGHINDTYAVAIGPEDGPARRYILQRLNHQVFHQPEQVMANIEAVTRHLRRKIAAAGGDPDRETLNLVPAVDGRSFYRDGDGNYWRVYAFIGGARTYQVVESPEHLYHAGRAFGKFLRMLEDFPAARLHETIPDFHHTRQRFERFQQALARDSAGRARAVGAEIDFVLSRAADTAVLVELIAAGRLPLRVTHNDTKFNNVLIDDATGAGLCVLDLDTVMPGLSLYDFGDAIRSGATRAAEDEPDLAKVSLDMALFEQFSRGYLAEAGPVLTPLELEYLPFGAKLMTLECGIRFLTDHLEGDVYFKIHRPGHNLDRARTQFKLVAELEKHWDRMARLTGEYR</sequence>
<dbReference type="Proteomes" id="UP000295008">
    <property type="component" value="Unassembled WGS sequence"/>
</dbReference>
<dbReference type="AlphaFoldDB" id="A0A4V6NH72"/>
<evidence type="ECO:0000313" key="3">
    <source>
        <dbReference type="Proteomes" id="UP000295008"/>
    </source>
</evidence>
<dbReference type="InterPro" id="IPR050249">
    <property type="entry name" value="Pseudomonas-type_ThrB"/>
</dbReference>
<keyword evidence="2" id="KW-0808">Transferase</keyword>